<evidence type="ECO:0000313" key="1">
    <source>
        <dbReference type="EMBL" id="GIO50743.1"/>
    </source>
</evidence>
<dbReference type="AlphaFoldDB" id="A0A920CVU8"/>
<dbReference type="PROSITE" id="PS51257">
    <property type="entry name" value="PROKAR_LIPOPROTEIN"/>
    <property type="match status" value="1"/>
</dbReference>
<gene>
    <name evidence="1" type="ORF">J34TS1_55080</name>
</gene>
<dbReference type="Proteomes" id="UP000682811">
    <property type="component" value="Unassembled WGS sequence"/>
</dbReference>
<comment type="caution">
    <text evidence="1">The sequence shown here is derived from an EMBL/GenBank/DDBJ whole genome shotgun (WGS) entry which is preliminary data.</text>
</comment>
<proteinExistence type="predicted"/>
<dbReference type="EMBL" id="BORT01000037">
    <property type="protein sequence ID" value="GIO50743.1"/>
    <property type="molecule type" value="Genomic_DNA"/>
</dbReference>
<sequence>MKIKWIGIILLVLVMGCSDDKPKEVVIYKQSHVDFLKRYGWSIDRFASETKYASGTFQSFSRHMQEVKTKGKVDLGSYTDQEIIETGYVLREFKPDYNQIIAYIFESGGSIVGSYLVNNQLSMDKSGVYQIGDGFTDEMVQNLQSGIPEKD</sequence>
<organism evidence="1 2">
    <name type="scientific">Paenibacillus azoreducens</name>
    <dbReference type="NCBI Taxonomy" id="116718"/>
    <lineage>
        <taxon>Bacteria</taxon>
        <taxon>Bacillati</taxon>
        <taxon>Bacillota</taxon>
        <taxon>Bacilli</taxon>
        <taxon>Bacillales</taxon>
        <taxon>Paenibacillaceae</taxon>
        <taxon>Paenibacillus</taxon>
    </lineage>
</organism>
<evidence type="ECO:0000313" key="2">
    <source>
        <dbReference type="Proteomes" id="UP000682811"/>
    </source>
</evidence>
<evidence type="ECO:0008006" key="3">
    <source>
        <dbReference type="Google" id="ProtNLM"/>
    </source>
</evidence>
<keyword evidence="2" id="KW-1185">Reference proteome</keyword>
<reference evidence="1 2" key="1">
    <citation type="submission" date="2021-03" db="EMBL/GenBank/DDBJ databases">
        <title>Antimicrobial resistance genes in bacteria isolated from Japanese honey, and their potential for conferring macrolide and lincosamide resistance in the American foulbrood pathogen Paenibacillus larvae.</title>
        <authorList>
            <person name="Okamoto M."/>
            <person name="Kumagai M."/>
            <person name="Kanamori H."/>
            <person name="Takamatsu D."/>
        </authorList>
    </citation>
    <scope>NUCLEOTIDE SEQUENCE [LARGE SCALE GENOMIC DNA]</scope>
    <source>
        <strain evidence="1 2">J34TS1</strain>
    </source>
</reference>
<dbReference type="RefSeq" id="WP_212980861.1">
    <property type="nucleotide sequence ID" value="NZ_AP025343.1"/>
</dbReference>
<name>A0A920CVU8_9BACL</name>
<accession>A0A920CVU8</accession>
<protein>
    <recommendedName>
        <fullName evidence="3">DUF4830 domain-containing protein</fullName>
    </recommendedName>
</protein>